<sequence length="188" mass="20332">MTNGDATSNGNGEAEIVGELGLATSHFRQRSMSDAIVHARRRRLQSSPMPMHHVLMEDVHAHVRWADEEKGSPLATSVLVSSVRPRAYSHGIDLSLKSEKASCLQKLDGSHLQTRVDTGFHSIVDALTSRNIETAVNVGMLPAIVVMGVSTNVITMVVFARQSLKDRINLCLFSLAAADAGYLLAVCL</sequence>
<dbReference type="EMBL" id="PZQS01000010">
    <property type="protein sequence ID" value="PVD23060.1"/>
    <property type="molecule type" value="Genomic_DNA"/>
</dbReference>
<dbReference type="Gene3D" id="1.20.1070.10">
    <property type="entry name" value="Rhodopsin 7-helix transmembrane proteins"/>
    <property type="match status" value="1"/>
</dbReference>
<evidence type="ECO:0000313" key="2">
    <source>
        <dbReference type="EMBL" id="PVD23060.1"/>
    </source>
</evidence>
<keyword evidence="1" id="KW-0812">Transmembrane</keyword>
<keyword evidence="1" id="KW-1133">Transmembrane helix</keyword>
<comment type="caution">
    <text evidence="2">The sequence shown here is derived from an EMBL/GenBank/DDBJ whole genome shotgun (WGS) entry which is preliminary data.</text>
</comment>
<organism evidence="2 3">
    <name type="scientific">Pomacea canaliculata</name>
    <name type="common">Golden apple snail</name>
    <dbReference type="NCBI Taxonomy" id="400727"/>
    <lineage>
        <taxon>Eukaryota</taxon>
        <taxon>Metazoa</taxon>
        <taxon>Spiralia</taxon>
        <taxon>Lophotrochozoa</taxon>
        <taxon>Mollusca</taxon>
        <taxon>Gastropoda</taxon>
        <taxon>Caenogastropoda</taxon>
        <taxon>Architaenioglossa</taxon>
        <taxon>Ampullarioidea</taxon>
        <taxon>Ampullariidae</taxon>
        <taxon>Pomacea</taxon>
    </lineage>
</organism>
<keyword evidence="1" id="KW-0472">Membrane</keyword>
<protein>
    <submittedName>
        <fullName evidence="2">Uncharacterized protein</fullName>
    </submittedName>
</protein>
<reference evidence="2 3" key="1">
    <citation type="submission" date="2018-04" db="EMBL/GenBank/DDBJ databases">
        <title>The genome of golden apple snail Pomacea canaliculata provides insight into stress tolerance and invasive adaptation.</title>
        <authorList>
            <person name="Liu C."/>
            <person name="Liu B."/>
            <person name="Ren Y."/>
            <person name="Zhang Y."/>
            <person name="Wang H."/>
            <person name="Li S."/>
            <person name="Jiang F."/>
            <person name="Yin L."/>
            <person name="Zhang G."/>
            <person name="Qian W."/>
            <person name="Fan W."/>
        </authorList>
    </citation>
    <scope>NUCLEOTIDE SEQUENCE [LARGE SCALE GENOMIC DNA]</scope>
    <source>
        <strain evidence="2">SZHN2017</strain>
        <tissue evidence="2">Muscle</tissue>
    </source>
</reference>
<feature type="transmembrane region" description="Helical" evidence="1">
    <location>
        <begin position="139"/>
        <end position="160"/>
    </location>
</feature>
<accession>A0A2T7NPG1</accession>
<gene>
    <name evidence="2" type="ORF">C0Q70_16322</name>
</gene>
<dbReference type="AlphaFoldDB" id="A0A2T7NPG1"/>
<name>A0A2T7NPG1_POMCA</name>
<proteinExistence type="predicted"/>
<keyword evidence="3" id="KW-1185">Reference proteome</keyword>
<dbReference type="Proteomes" id="UP000245119">
    <property type="component" value="Linkage Group LG10"/>
</dbReference>
<evidence type="ECO:0000256" key="1">
    <source>
        <dbReference type="SAM" id="Phobius"/>
    </source>
</evidence>
<evidence type="ECO:0000313" key="3">
    <source>
        <dbReference type="Proteomes" id="UP000245119"/>
    </source>
</evidence>